<reference evidence="1" key="1">
    <citation type="journal article" date="2015" name="Nature">
        <title>Complex archaea that bridge the gap between prokaryotes and eukaryotes.</title>
        <authorList>
            <person name="Spang A."/>
            <person name="Saw J.H."/>
            <person name="Jorgensen S.L."/>
            <person name="Zaremba-Niedzwiedzka K."/>
            <person name="Martijn J."/>
            <person name="Lind A.E."/>
            <person name="van Eijk R."/>
            <person name="Schleper C."/>
            <person name="Guy L."/>
            <person name="Ettema T.J."/>
        </authorList>
    </citation>
    <scope>NUCLEOTIDE SEQUENCE</scope>
</reference>
<protein>
    <submittedName>
        <fullName evidence="1">Uncharacterized protein</fullName>
    </submittedName>
</protein>
<organism evidence="1">
    <name type="scientific">marine sediment metagenome</name>
    <dbReference type="NCBI Taxonomy" id="412755"/>
    <lineage>
        <taxon>unclassified sequences</taxon>
        <taxon>metagenomes</taxon>
        <taxon>ecological metagenomes</taxon>
    </lineage>
</organism>
<sequence>MSDKSLEGLLRSWLQQYEMATEGLPIQAGHDKSFVVGEIDNGDVEFLRALAVQLGALERQAFIIADGNAEWREENELLH</sequence>
<feature type="non-terminal residue" evidence="1">
    <location>
        <position position="79"/>
    </location>
</feature>
<dbReference type="EMBL" id="LAZR01011519">
    <property type="protein sequence ID" value="KKM61251.1"/>
    <property type="molecule type" value="Genomic_DNA"/>
</dbReference>
<name>A0A0F9JG07_9ZZZZ</name>
<comment type="caution">
    <text evidence="1">The sequence shown here is derived from an EMBL/GenBank/DDBJ whole genome shotgun (WGS) entry which is preliminary data.</text>
</comment>
<dbReference type="AlphaFoldDB" id="A0A0F9JG07"/>
<evidence type="ECO:0000313" key="1">
    <source>
        <dbReference type="EMBL" id="KKM61251.1"/>
    </source>
</evidence>
<accession>A0A0F9JG07</accession>
<gene>
    <name evidence="1" type="ORF">LCGC14_1533710</name>
</gene>
<proteinExistence type="predicted"/>